<protein>
    <submittedName>
        <fullName evidence="1">Uncharacterized protein</fullName>
    </submittedName>
</protein>
<evidence type="ECO:0000313" key="1">
    <source>
        <dbReference type="EMBL" id="KAK7486813.1"/>
    </source>
</evidence>
<sequence>MCSHSKPCARCKNTLLRGSIAHLLQIHYNRTASSDGFLCPKLTRTAANWDIHSINTGVPDACLSAGEAQTDTRTSMFDVLLQLHGKLLVVW</sequence>
<evidence type="ECO:0000313" key="2">
    <source>
        <dbReference type="Proteomes" id="UP001519460"/>
    </source>
</evidence>
<organism evidence="1 2">
    <name type="scientific">Batillaria attramentaria</name>
    <dbReference type="NCBI Taxonomy" id="370345"/>
    <lineage>
        <taxon>Eukaryota</taxon>
        <taxon>Metazoa</taxon>
        <taxon>Spiralia</taxon>
        <taxon>Lophotrochozoa</taxon>
        <taxon>Mollusca</taxon>
        <taxon>Gastropoda</taxon>
        <taxon>Caenogastropoda</taxon>
        <taxon>Sorbeoconcha</taxon>
        <taxon>Cerithioidea</taxon>
        <taxon>Batillariidae</taxon>
        <taxon>Batillaria</taxon>
    </lineage>
</organism>
<proteinExistence type="predicted"/>
<dbReference type="Proteomes" id="UP001519460">
    <property type="component" value="Unassembled WGS sequence"/>
</dbReference>
<name>A0ABD0KIJ0_9CAEN</name>
<dbReference type="AlphaFoldDB" id="A0ABD0KIJ0"/>
<comment type="caution">
    <text evidence="1">The sequence shown here is derived from an EMBL/GenBank/DDBJ whole genome shotgun (WGS) entry which is preliminary data.</text>
</comment>
<accession>A0ABD0KIJ0</accession>
<reference evidence="1 2" key="1">
    <citation type="journal article" date="2023" name="Sci. Data">
        <title>Genome assembly of the Korean intertidal mud-creeper Batillaria attramentaria.</title>
        <authorList>
            <person name="Patra A.K."/>
            <person name="Ho P.T."/>
            <person name="Jun S."/>
            <person name="Lee S.J."/>
            <person name="Kim Y."/>
            <person name="Won Y.J."/>
        </authorList>
    </citation>
    <scope>NUCLEOTIDE SEQUENCE [LARGE SCALE GENOMIC DNA]</scope>
    <source>
        <strain evidence="1">Wonlab-2016</strain>
    </source>
</reference>
<gene>
    <name evidence="1" type="ORF">BaRGS_00021960</name>
</gene>
<keyword evidence="2" id="KW-1185">Reference proteome</keyword>
<dbReference type="EMBL" id="JACVVK020000173">
    <property type="protein sequence ID" value="KAK7486813.1"/>
    <property type="molecule type" value="Genomic_DNA"/>
</dbReference>